<comment type="caution">
    <text evidence="1">The sequence shown here is derived from an EMBL/GenBank/DDBJ whole genome shotgun (WGS) entry which is preliminary data.</text>
</comment>
<organism evidence="1">
    <name type="scientific">bioreactor metagenome</name>
    <dbReference type="NCBI Taxonomy" id="1076179"/>
    <lineage>
        <taxon>unclassified sequences</taxon>
        <taxon>metagenomes</taxon>
        <taxon>ecological metagenomes</taxon>
    </lineage>
</organism>
<accession>A0A645INV7</accession>
<sequence length="138" mass="14990">MGKGAAKRQIVGVPGLFIILGRVGRRAITLTHVDKTVVQLPETVLQACCERSTVPWNIGNLTAVGDFLQFLIGTPGEIAGLLMGVSHSQLQQPLLMYFRNGRSRQVDTFNLRLSQVCHHPTVHAVSFGNCNNLIGDSV</sequence>
<proteinExistence type="predicted"/>
<protein>
    <submittedName>
        <fullName evidence="1">Uncharacterized protein</fullName>
    </submittedName>
</protein>
<dbReference type="AlphaFoldDB" id="A0A645INV7"/>
<gene>
    <name evidence="1" type="ORF">SDC9_200681</name>
</gene>
<name>A0A645INV7_9ZZZZ</name>
<dbReference type="EMBL" id="VSSQ01119705">
    <property type="protein sequence ID" value="MPN53018.1"/>
    <property type="molecule type" value="Genomic_DNA"/>
</dbReference>
<reference evidence="1" key="1">
    <citation type="submission" date="2019-08" db="EMBL/GenBank/DDBJ databases">
        <authorList>
            <person name="Kucharzyk K."/>
            <person name="Murdoch R.W."/>
            <person name="Higgins S."/>
            <person name="Loffler F."/>
        </authorList>
    </citation>
    <scope>NUCLEOTIDE SEQUENCE</scope>
</reference>
<evidence type="ECO:0000313" key="1">
    <source>
        <dbReference type="EMBL" id="MPN53018.1"/>
    </source>
</evidence>